<evidence type="ECO:0000256" key="8">
    <source>
        <dbReference type="ARBA" id="ARBA00023136"/>
    </source>
</evidence>
<feature type="transmembrane region" description="Helical" evidence="10">
    <location>
        <begin position="213"/>
        <end position="229"/>
    </location>
</feature>
<evidence type="ECO:0000256" key="5">
    <source>
        <dbReference type="ARBA" id="ARBA00022989"/>
    </source>
</evidence>
<evidence type="ECO:0000256" key="2">
    <source>
        <dbReference type="ARBA" id="ARBA00022448"/>
    </source>
</evidence>
<protein>
    <submittedName>
        <fullName evidence="12">Monovalent cation:H+ antiporter, CPA1 family</fullName>
    </submittedName>
</protein>
<keyword evidence="10" id="KW-0050">Antiport</keyword>
<keyword evidence="2 10" id="KW-0813">Transport</keyword>
<feature type="transmembrane region" description="Helical" evidence="10">
    <location>
        <begin position="266"/>
        <end position="286"/>
    </location>
</feature>
<keyword evidence="5 10" id="KW-1133">Transmembrane helix</keyword>
<comment type="similarity">
    <text evidence="10">Belongs to the monovalent cation:proton antiporter 1 (CPA1) transporter (TC 2.A.36) family.</text>
</comment>
<dbReference type="GO" id="GO:0005886">
    <property type="term" value="C:plasma membrane"/>
    <property type="evidence" value="ECO:0007669"/>
    <property type="project" value="UniProtKB-SubCell"/>
</dbReference>
<feature type="transmembrane region" description="Helical" evidence="10">
    <location>
        <begin position="347"/>
        <end position="367"/>
    </location>
</feature>
<comment type="subcellular location">
    <subcellularLocation>
        <location evidence="1 10">Cell membrane</location>
        <topology evidence="1 10">Multi-pass membrane protein</topology>
    </subcellularLocation>
</comment>
<keyword evidence="6 10" id="KW-0915">Sodium</keyword>
<evidence type="ECO:0000256" key="9">
    <source>
        <dbReference type="ARBA" id="ARBA00023201"/>
    </source>
</evidence>
<keyword evidence="3 10" id="KW-1003">Cell membrane</keyword>
<keyword evidence="7 10" id="KW-0406">Ion transport</keyword>
<comment type="function">
    <text evidence="10">Na(+)/H(+) antiporter that extrudes sodium in exchange for external protons.</text>
</comment>
<feature type="transmembrane region" description="Helical" evidence="10">
    <location>
        <begin position="28"/>
        <end position="48"/>
    </location>
</feature>
<feature type="transmembrane region" description="Helical" evidence="10">
    <location>
        <begin position="235"/>
        <end position="254"/>
    </location>
</feature>
<evidence type="ECO:0000259" key="11">
    <source>
        <dbReference type="Pfam" id="PF00999"/>
    </source>
</evidence>
<gene>
    <name evidence="12" type="ORF">SAMN02787073_2930</name>
</gene>
<keyword evidence="4 10" id="KW-0812">Transmembrane</keyword>
<evidence type="ECO:0000256" key="4">
    <source>
        <dbReference type="ARBA" id="ARBA00022692"/>
    </source>
</evidence>
<dbReference type="RefSeq" id="WP_073174293.1">
    <property type="nucleotide sequence ID" value="NZ_FQVE01000003.1"/>
</dbReference>
<dbReference type="PANTHER" id="PTHR10110:SF86">
    <property type="entry name" value="SODIUM_HYDROGEN EXCHANGER 7"/>
    <property type="match status" value="1"/>
</dbReference>
<organism evidence="12 13">
    <name type="scientific">Chryseobacterium vrystaatense</name>
    <dbReference type="NCBI Taxonomy" id="307480"/>
    <lineage>
        <taxon>Bacteria</taxon>
        <taxon>Pseudomonadati</taxon>
        <taxon>Bacteroidota</taxon>
        <taxon>Flavobacteriia</taxon>
        <taxon>Flavobacteriales</taxon>
        <taxon>Weeksellaceae</taxon>
        <taxon>Chryseobacterium group</taxon>
        <taxon>Chryseobacterium</taxon>
    </lineage>
</organism>
<dbReference type="GO" id="GO:0015386">
    <property type="term" value="F:potassium:proton antiporter activity"/>
    <property type="evidence" value="ECO:0007669"/>
    <property type="project" value="TreeGrafter"/>
</dbReference>
<accession>A0A1M5EIP2</accession>
<dbReference type="GO" id="GO:0051453">
    <property type="term" value="P:regulation of intracellular pH"/>
    <property type="evidence" value="ECO:0007669"/>
    <property type="project" value="TreeGrafter"/>
</dbReference>
<dbReference type="NCBIfam" id="TIGR00831">
    <property type="entry name" value="a_cpa1"/>
    <property type="match status" value="1"/>
</dbReference>
<sequence>MAEIEKMIWISIILIIIISVKDKLKLALPILLVLAGLILSLTRLIPSIEMSPEMIFYVVLPPILFDAAWNTSIPDFKKELPKISTLAVGLVFLTTTIIALIVHSIIPEFSWPMAFVLGAVVSPPDAVAATSITKNLPLPRKLTTILEGESLLNDASALIAYKCAVIAIVNGAFSFWNAGFQFIIVSMGGLAAGSVIGFVFLKLHKYFNGNSSAETFAVVLLPFATYSLAEHLGCSGVLAVVILGMFLSWNSFSLFSAGSRIQMGHFWDVIIFVLNGLIFLILGMQLPKIISDIPSSAIPVLVLYGFFIGIILVFIRLFVLAVFPIFSRTQPEKEKNFLTRHKKEYIILSWSGMRGVVSLAAALALPFQDDKGFIIEQRSTVLFITFVVIIFTLFIQGLTLPKLIKLIKPAAEEEQNEKELNKLLLEQSVLFLKDLKADHKMTQSIINTMTQKLEKEKLIQQHGAQPYTYKTYWKKGYYELELKLADHQRKELVRSYHKGDFSLEMIRKKEWELDFWTTTIDQEIEALNSHISVTKE</sequence>
<dbReference type="InterPro" id="IPR004705">
    <property type="entry name" value="Cation/H_exchanger_CPA1_bac"/>
</dbReference>
<dbReference type="InterPro" id="IPR018422">
    <property type="entry name" value="Cation/H_exchanger_CPA1"/>
</dbReference>
<feature type="transmembrane region" description="Helical" evidence="10">
    <location>
        <begin position="85"/>
        <end position="106"/>
    </location>
</feature>
<dbReference type="GO" id="GO:0098719">
    <property type="term" value="P:sodium ion import across plasma membrane"/>
    <property type="evidence" value="ECO:0007669"/>
    <property type="project" value="TreeGrafter"/>
</dbReference>
<dbReference type="Pfam" id="PF00999">
    <property type="entry name" value="Na_H_Exchanger"/>
    <property type="match status" value="1"/>
</dbReference>
<feature type="domain" description="Cation/H+ exchanger transmembrane" evidence="11">
    <location>
        <begin position="11"/>
        <end position="404"/>
    </location>
</feature>
<dbReference type="Gene3D" id="6.10.140.1330">
    <property type="match status" value="1"/>
</dbReference>
<proteinExistence type="inferred from homology"/>
<feature type="transmembrane region" description="Helical" evidence="10">
    <location>
        <begin position="54"/>
        <end position="73"/>
    </location>
</feature>
<feature type="transmembrane region" description="Helical" evidence="10">
    <location>
        <begin position="179"/>
        <end position="201"/>
    </location>
</feature>
<evidence type="ECO:0000256" key="6">
    <source>
        <dbReference type="ARBA" id="ARBA00023053"/>
    </source>
</evidence>
<evidence type="ECO:0000256" key="3">
    <source>
        <dbReference type="ARBA" id="ARBA00022475"/>
    </source>
</evidence>
<evidence type="ECO:0000256" key="10">
    <source>
        <dbReference type="RuleBase" id="RU366002"/>
    </source>
</evidence>
<dbReference type="GO" id="GO:0015385">
    <property type="term" value="F:sodium:proton antiporter activity"/>
    <property type="evidence" value="ECO:0007669"/>
    <property type="project" value="InterPro"/>
</dbReference>
<keyword evidence="9 10" id="KW-0739">Sodium transport</keyword>
<evidence type="ECO:0000256" key="7">
    <source>
        <dbReference type="ARBA" id="ARBA00023065"/>
    </source>
</evidence>
<dbReference type="AlphaFoldDB" id="A0A1M5EIP2"/>
<dbReference type="EMBL" id="FQVE01000003">
    <property type="protein sequence ID" value="SHF78994.1"/>
    <property type="molecule type" value="Genomic_DNA"/>
</dbReference>
<feature type="transmembrane region" description="Helical" evidence="10">
    <location>
        <begin position="298"/>
        <end position="326"/>
    </location>
</feature>
<feature type="transmembrane region" description="Helical" evidence="10">
    <location>
        <begin position="379"/>
        <end position="400"/>
    </location>
</feature>
<name>A0A1M5EIP2_9FLAO</name>
<dbReference type="Proteomes" id="UP000184108">
    <property type="component" value="Unassembled WGS sequence"/>
</dbReference>
<keyword evidence="8 10" id="KW-0472">Membrane</keyword>
<comment type="caution">
    <text evidence="10">Lacks conserved residue(s) required for the propagation of feature annotation.</text>
</comment>
<reference evidence="13" key="1">
    <citation type="submission" date="2016-11" db="EMBL/GenBank/DDBJ databases">
        <authorList>
            <person name="Varghese N."/>
            <person name="Submissions S."/>
        </authorList>
    </citation>
    <scope>NUCLEOTIDE SEQUENCE [LARGE SCALE GENOMIC DNA]</scope>
    <source>
        <strain evidence="13">YR203</strain>
    </source>
</reference>
<evidence type="ECO:0000313" key="13">
    <source>
        <dbReference type="Proteomes" id="UP000184108"/>
    </source>
</evidence>
<evidence type="ECO:0000256" key="1">
    <source>
        <dbReference type="ARBA" id="ARBA00004651"/>
    </source>
</evidence>
<dbReference type="InterPro" id="IPR006153">
    <property type="entry name" value="Cation/H_exchanger_TM"/>
</dbReference>
<evidence type="ECO:0000313" key="12">
    <source>
        <dbReference type="EMBL" id="SHF78994.1"/>
    </source>
</evidence>
<dbReference type="PANTHER" id="PTHR10110">
    <property type="entry name" value="SODIUM/HYDROGEN EXCHANGER"/>
    <property type="match status" value="1"/>
</dbReference>